<accession>A0ABU1JHD0</accession>
<gene>
    <name evidence="2" type="ORF">E9232_000226</name>
</gene>
<protein>
    <submittedName>
        <fullName evidence="2">Pimeloyl-ACP methyl ester carboxylesterase</fullName>
    </submittedName>
</protein>
<dbReference type="PANTHER" id="PTHR43194">
    <property type="entry name" value="HYDROLASE ALPHA/BETA FOLD FAMILY"/>
    <property type="match status" value="1"/>
</dbReference>
<dbReference type="PANTHER" id="PTHR43194:SF2">
    <property type="entry name" value="PEROXISOMAL MEMBRANE PROTEIN LPX1"/>
    <property type="match status" value="1"/>
</dbReference>
<dbReference type="InterPro" id="IPR050228">
    <property type="entry name" value="Carboxylesterase_BioH"/>
</dbReference>
<evidence type="ECO:0000313" key="3">
    <source>
        <dbReference type="Proteomes" id="UP001262410"/>
    </source>
</evidence>
<comment type="caution">
    <text evidence="2">The sequence shown here is derived from an EMBL/GenBank/DDBJ whole genome shotgun (WGS) entry which is preliminary data.</text>
</comment>
<dbReference type="Pfam" id="PF00561">
    <property type="entry name" value="Abhydrolase_1"/>
    <property type="match status" value="1"/>
</dbReference>
<reference evidence="2 3" key="1">
    <citation type="submission" date="2023-07" db="EMBL/GenBank/DDBJ databases">
        <title>Sorghum-associated microbial communities from plants grown in Nebraska, USA.</title>
        <authorList>
            <person name="Schachtman D."/>
        </authorList>
    </citation>
    <scope>NUCLEOTIDE SEQUENCE [LARGE SCALE GENOMIC DNA]</scope>
    <source>
        <strain evidence="2 3">584</strain>
    </source>
</reference>
<dbReference type="InterPro" id="IPR000073">
    <property type="entry name" value="AB_hydrolase_1"/>
</dbReference>
<proteinExistence type="predicted"/>
<dbReference type="InterPro" id="IPR029058">
    <property type="entry name" value="AB_hydrolase_fold"/>
</dbReference>
<dbReference type="SUPFAM" id="SSF53474">
    <property type="entry name" value="alpha/beta-Hydrolases"/>
    <property type="match status" value="1"/>
</dbReference>
<dbReference type="Proteomes" id="UP001262410">
    <property type="component" value="Unassembled WGS sequence"/>
</dbReference>
<feature type="domain" description="AB hydrolase-1" evidence="1">
    <location>
        <begin position="31"/>
        <end position="122"/>
    </location>
</feature>
<keyword evidence="3" id="KW-1185">Reference proteome</keyword>
<evidence type="ECO:0000259" key="1">
    <source>
        <dbReference type="Pfam" id="PF00561"/>
    </source>
</evidence>
<organism evidence="2 3">
    <name type="scientific">Inquilinus ginsengisoli</name>
    <dbReference type="NCBI Taxonomy" id="363840"/>
    <lineage>
        <taxon>Bacteria</taxon>
        <taxon>Pseudomonadati</taxon>
        <taxon>Pseudomonadota</taxon>
        <taxon>Alphaproteobacteria</taxon>
        <taxon>Rhodospirillales</taxon>
        <taxon>Rhodospirillaceae</taxon>
        <taxon>Inquilinus</taxon>
    </lineage>
</organism>
<sequence length="255" mass="26898">MASSPTDLPVHRFRGRDGTELAYREMGEGRPVVLIHGYFSTAFVNWLRYGHAAAIAARGRRVIMPDLRAHGDSARPHEAAAYPPDVLADDGFALVDHLGLGDYDLGGYSLGGRTVVRMLARGAAPGRAIVAGMGLEGIVDAAGRGSHFRHILTHLGSFERGTPEWMAEAFLKTVGGDPVALLRILDTFVDTPRAALARIDRPVLVLAGAEDDDNGSAEALAAALPNGRHAAIPGNHMSAVAKPELGTAIADFLDG</sequence>
<dbReference type="EMBL" id="JAVDPW010000001">
    <property type="protein sequence ID" value="MDR6287727.1"/>
    <property type="molecule type" value="Genomic_DNA"/>
</dbReference>
<name>A0ABU1JHD0_9PROT</name>
<evidence type="ECO:0000313" key="2">
    <source>
        <dbReference type="EMBL" id="MDR6287727.1"/>
    </source>
</evidence>
<dbReference type="Gene3D" id="3.40.50.1820">
    <property type="entry name" value="alpha/beta hydrolase"/>
    <property type="match status" value="1"/>
</dbReference>
<dbReference type="RefSeq" id="WP_309791620.1">
    <property type="nucleotide sequence ID" value="NZ_JAVDPW010000001.1"/>
</dbReference>